<reference evidence="2" key="1">
    <citation type="submission" date="2021-01" db="UniProtKB">
        <authorList>
            <consortium name="EnsemblMetazoa"/>
        </authorList>
    </citation>
    <scope>IDENTIFICATION</scope>
</reference>
<evidence type="ECO:0000313" key="3">
    <source>
        <dbReference type="Proteomes" id="UP000594262"/>
    </source>
</evidence>
<dbReference type="Gene3D" id="2.60.120.1390">
    <property type="match status" value="2"/>
</dbReference>
<proteinExistence type="predicted"/>
<evidence type="ECO:0008006" key="4">
    <source>
        <dbReference type="Google" id="ProtNLM"/>
    </source>
</evidence>
<accession>A0A7M5UB51</accession>
<sequence length="358" mass="40729">MVKYSTLFTSLILLTLQNGSSVASILFNDNMRSFSHAQKEGKCIANKELTLFERAGEPGVITEQWFTSENDCFAADSIIRYYIDNGTVPAIEGSLFLMHGIGWDNGAKAGPWGNKWVGQLAQNGGLYNTIRIPYGKSIRVTVTPPRSGVYWFILRGVENYGVVVGDLALPPTARLRLQKIENKQFDVYEYIDLARSIKENGLLFMVTLAANSTDFNYLEGCFRLCTRDHTDVQYLSSGTEDFFLSAFYYNKGVYHTQHAGLTYFQHPGTMSAYKIFASDPLIFKDSFHLLWRQSEKNDNECYTRTGAEECEFLPDGTATLRSTKQQIDLNVHKKYPTLNEKPMFAVTNISSYVWFYEW</sequence>
<feature type="signal peptide" evidence="1">
    <location>
        <begin position="1"/>
        <end position="23"/>
    </location>
</feature>
<dbReference type="EnsemblMetazoa" id="CLYHEMT008412.1">
    <property type="protein sequence ID" value="CLYHEMP008412.1"/>
    <property type="gene ID" value="CLYHEMG008412"/>
</dbReference>
<dbReference type="AlphaFoldDB" id="A0A7M5UB51"/>
<name>A0A7M5UB51_9CNID</name>
<dbReference type="Pfam" id="PF11175">
    <property type="entry name" value="DUF2961"/>
    <property type="match status" value="1"/>
</dbReference>
<feature type="chain" id="PRO_5029536861" description="Cnidarian restricted protein" evidence="1">
    <location>
        <begin position="24"/>
        <end position="358"/>
    </location>
</feature>
<keyword evidence="1" id="KW-0732">Signal</keyword>
<dbReference type="Proteomes" id="UP000594262">
    <property type="component" value="Unplaced"/>
</dbReference>
<dbReference type="OrthoDB" id="9970989at2759"/>
<dbReference type="InterPro" id="IPR021345">
    <property type="entry name" value="DUF2961"/>
</dbReference>
<protein>
    <recommendedName>
        <fullName evidence="4">Cnidarian restricted protein</fullName>
    </recommendedName>
</protein>
<organism evidence="2 3">
    <name type="scientific">Clytia hemisphaerica</name>
    <dbReference type="NCBI Taxonomy" id="252671"/>
    <lineage>
        <taxon>Eukaryota</taxon>
        <taxon>Metazoa</taxon>
        <taxon>Cnidaria</taxon>
        <taxon>Hydrozoa</taxon>
        <taxon>Hydroidolina</taxon>
        <taxon>Leptothecata</taxon>
        <taxon>Obeliida</taxon>
        <taxon>Clytiidae</taxon>
        <taxon>Clytia</taxon>
    </lineage>
</organism>
<evidence type="ECO:0000313" key="2">
    <source>
        <dbReference type="EnsemblMetazoa" id="CLYHEMP008412.1"/>
    </source>
</evidence>
<evidence type="ECO:0000256" key="1">
    <source>
        <dbReference type="SAM" id="SignalP"/>
    </source>
</evidence>
<keyword evidence="3" id="KW-1185">Reference proteome</keyword>